<dbReference type="InterPro" id="IPR008919">
    <property type="entry name" value="Retrov_capsid_N"/>
</dbReference>
<sequence>MCTDGHYLTLLHAKPLHVQSISVWDKCRKEALAKGDADISQAFPVIYRGNRPGAREALSYDHVKELRKSVKDYGLQSGYTMNLLTAVGDGYVVTRHDWELLLRVMLSAVQCAGFMTEYRDLATAKHRIT</sequence>
<dbReference type="PANTHER" id="PTHR40389">
    <property type="entry name" value="ENDOGENOUS RETROVIRUS GROUP K MEMBER 24 GAG POLYPROTEIN-RELATED"/>
    <property type="match status" value="1"/>
</dbReference>
<keyword evidence="3" id="KW-1185">Reference proteome</keyword>
<evidence type="ECO:0000256" key="1">
    <source>
        <dbReference type="ARBA" id="ARBA00022581"/>
    </source>
</evidence>
<protein>
    <submittedName>
        <fullName evidence="2">Endogenous retrovirus group k member 5 gag poly</fullName>
    </submittedName>
</protein>
<proteinExistence type="predicted"/>
<evidence type="ECO:0000313" key="2">
    <source>
        <dbReference type="EMBL" id="PKU44640.1"/>
    </source>
</evidence>
<dbReference type="GO" id="GO:0016032">
    <property type="term" value="P:viral process"/>
    <property type="evidence" value="ECO:0007669"/>
    <property type="project" value="InterPro"/>
</dbReference>
<dbReference type="Pfam" id="PF00607">
    <property type="entry name" value="Gag_p24"/>
    <property type="match status" value="1"/>
</dbReference>
<reference evidence="3" key="1">
    <citation type="submission" date="2017-11" db="EMBL/GenBank/DDBJ databases">
        <authorList>
            <person name="Lima N.C."/>
            <person name="Parody-Merino A.M."/>
            <person name="Battley P.F."/>
            <person name="Fidler A.E."/>
            <person name="Prosdocimi F."/>
        </authorList>
    </citation>
    <scope>NUCLEOTIDE SEQUENCE [LARGE SCALE GENOMIC DNA]</scope>
</reference>
<organism evidence="2 3">
    <name type="scientific">Limosa lapponica baueri</name>
    <dbReference type="NCBI Taxonomy" id="1758121"/>
    <lineage>
        <taxon>Eukaryota</taxon>
        <taxon>Metazoa</taxon>
        <taxon>Chordata</taxon>
        <taxon>Craniata</taxon>
        <taxon>Vertebrata</taxon>
        <taxon>Euteleostomi</taxon>
        <taxon>Archelosauria</taxon>
        <taxon>Archosauria</taxon>
        <taxon>Dinosauria</taxon>
        <taxon>Saurischia</taxon>
        <taxon>Theropoda</taxon>
        <taxon>Coelurosauria</taxon>
        <taxon>Aves</taxon>
        <taxon>Neognathae</taxon>
        <taxon>Neoaves</taxon>
        <taxon>Charadriiformes</taxon>
        <taxon>Scolopacidae</taxon>
        <taxon>Limosa</taxon>
    </lineage>
</organism>
<dbReference type="PANTHER" id="PTHR40389:SF4">
    <property type="match status" value="1"/>
</dbReference>
<dbReference type="OrthoDB" id="9398000at2759"/>
<reference evidence="3" key="2">
    <citation type="submission" date="2017-12" db="EMBL/GenBank/DDBJ databases">
        <title>Genome sequence of the Bar-tailed Godwit (Limosa lapponica baueri).</title>
        <authorList>
            <person name="Lima N.C.B."/>
            <person name="Parody-Merino A.M."/>
            <person name="Battley P.F."/>
            <person name="Fidler A.E."/>
            <person name="Prosdocimi F."/>
        </authorList>
    </citation>
    <scope>NUCLEOTIDE SEQUENCE [LARGE SCALE GENOMIC DNA]</scope>
</reference>
<dbReference type="Gene3D" id="1.10.375.10">
    <property type="entry name" value="Human Immunodeficiency Virus Type 1 Capsid Protein"/>
    <property type="match status" value="1"/>
</dbReference>
<keyword evidence="1" id="KW-0945">Host-virus interaction</keyword>
<gene>
    <name evidence="2" type="ORF">llap_5076</name>
</gene>
<dbReference type="SUPFAM" id="SSF47943">
    <property type="entry name" value="Retrovirus capsid protein, N-terminal core domain"/>
    <property type="match status" value="1"/>
</dbReference>
<name>A0A2I0UF17_LIMLA</name>
<dbReference type="Proteomes" id="UP000233556">
    <property type="component" value="Unassembled WGS sequence"/>
</dbReference>
<evidence type="ECO:0000313" key="3">
    <source>
        <dbReference type="Proteomes" id="UP000233556"/>
    </source>
</evidence>
<dbReference type="InterPro" id="IPR050195">
    <property type="entry name" value="Primate_lentivir_Gag_pol-like"/>
</dbReference>
<dbReference type="AlphaFoldDB" id="A0A2I0UF17"/>
<accession>A0A2I0UF17</accession>
<dbReference type="EMBL" id="KZ505814">
    <property type="protein sequence ID" value="PKU44640.1"/>
    <property type="molecule type" value="Genomic_DNA"/>
</dbReference>